<protein>
    <submittedName>
        <fullName evidence="1">DUF6525 family protein</fullName>
    </submittedName>
</protein>
<sequence length="112" mass="13063">MAVFSHNDVTSRDTIWFRYDGSDWDSYDALPANIQRRMQDHAYDPWAVNTLKLWKLFRRRHASSARAERSLLNHLDRCEQMERDEFAATHRHATGAALPHVAAGVSVLRSRR</sequence>
<dbReference type="Pfam" id="PF20135">
    <property type="entry name" value="DUF6525"/>
    <property type="match status" value="1"/>
</dbReference>
<dbReference type="InterPro" id="IPR045386">
    <property type="entry name" value="DUF6525"/>
</dbReference>
<organism evidence="1 2">
    <name type="scientific">Muricoccus vinaceus</name>
    <dbReference type="NCBI Taxonomy" id="424704"/>
    <lineage>
        <taxon>Bacteria</taxon>
        <taxon>Pseudomonadati</taxon>
        <taxon>Pseudomonadota</taxon>
        <taxon>Alphaproteobacteria</taxon>
        <taxon>Acetobacterales</taxon>
        <taxon>Roseomonadaceae</taxon>
        <taxon>Muricoccus</taxon>
    </lineage>
</organism>
<keyword evidence="2" id="KW-1185">Reference proteome</keyword>
<reference evidence="1 2" key="1">
    <citation type="submission" date="2024-09" db="EMBL/GenBank/DDBJ databases">
        <authorList>
            <person name="Sun Q."/>
            <person name="Mori K."/>
        </authorList>
    </citation>
    <scope>NUCLEOTIDE SEQUENCE [LARGE SCALE GENOMIC DNA]</scope>
    <source>
        <strain evidence="1 2">CCM 7468</strain>
    </source>
</reference>
<dbReference type="RefSeq" id="WP_377053182.1">
    <property type="nucleotide sequence ID" value="NZ_JBHLVZ010000066.1"/>
</dbReference>
<dbReference type="EMBL" id="JBHLVZ010000066">
    <property type="protein sequence ID" value="MFC0387587.1"/>
    <property type="molecule type" value="Genomic_DNA"/>
</dbReference>
<accession>A0ABV6IVI8</accession>
<evidence type="ECO:0000313" key="2">
    <source>
        <dbReference type="Proteomes" id="UP001589789"/>
    </source>
</evidence>
<name>A0ABV6IVI8_9PROT</name>
<dbReference type="Proteomes" id="UP001589789">
    <property type="component" value="Unassembled WGS sequence"/>
</dbReference>
<evidence type="ECO:0000313" key="1">
    <source>
        <dbReference type="EMBL" id="MFC0387587.1"/>
    </source>
</evidence>
<comment type="caution">
    <text evidence="1">The sequence shown here is derived from an EMBL/GenBank/DDBJ whole genome shotgun (WGS) entry which is preliminary data.</text>
</comment>
<gene>
    <name evidence="1" type="ORF">ACFFIC_18845</name>
</gene>
<proteinExistence type="predicted"/>